<evidence type="ECO:0000256" key="1">
    <source>
        <dbReference type="ARBA" id="ARBA00038494"/>
    </source>
</evidence>
<sequence length="259" mass="29461">MTEKKRLSVVMISKNNADVISDCLNSVQGLADEIIVLDSGSQDDTLTIARNAGAQVYENRDWPGFGRQRQIAQQYATGDYILMLDTDERVTPELKHSIEQVLAAPQKNTVYRFARRNLFLGRFMKHSGWYPDRVLRLYPREQYQYNSNSVHESLETQGANIITLKGDVLHLTCRDLPEFQQKQLRYAADWAKARHLAGKRCSFLSVLTHTAGAFCKTWLLRAGFLDGKQGLILAFVNAQYTFNKYATLWSVSNNDESAS</sequence>
<dbReference type="Proteomes" id="UP000286908">
    <property type="component" value="Unassembled WGS sequence"/>
</dbReference>
<dbReference type="PANTHER" id="PTHR43630">
    <property type="entry name" value="POLY-BETA-1,6-N-ACETYL-D-GLUCOSAMINE SYNTHASE"/>
    <property type="match status" value="1"/>
</dbReference>
<gene>
    <name evidence="3" type="ORF">CKG00_13435</name>
</gene>
<feature type="domain" description="Glycosyltransferase 2-like" evidence="2">
    <location>
        <begin position="8"/>
        <end position="135"/>
    </location>
</feature>
<dbReference type="InterPro" id="IPR001173">
    <property type="entry name" value="Glyco_trans_2-like"/>
</dbReference>
<evidence type="ECO:0000313" key="3">
    <source>
        <dbReference type="EMBL" id="RUT67255.1"/>
    </source>
</evidence>
<dbReference type="OrthoDB" id="9815923at2"/>
<dbReference type="InterPro" id="IPR029044">
    <property type="entry name" value="Nucleotide-diphossugar_trans"/>
</dbReference>
<comment type="caution">
    <text evidence="3">The sequence shown here is derived from an EMBL/GenBank/DDBJ whole genome shotgun (WGS) entry which is preliminary data.</text>
</comment>
<dbReference type="EMBL" id="NRQY01000001">
    <property type="protein sequence ID" value="RUT67255.1"/>
    <property type="molecule type" value="Genomic_DNA"/>
</dbReference>
<dbReference type="Pfam" id="PF00535">
    <property type="entry name" value="Glycos_transf_2"/>
    <property type="match status" value="1"/>
</dbReference>
<name>A0A433ZYP0_MORMO</name>
<reference evidence="3 4" key="1">
    <citation type="submission" date="2017-08" db="EMBL/GenBank/DDBJ databases">
        <title>Draft genome sequence of pheromone producing symbiont Morganella morganii, of the female New Zealand grass grub Costelytra giveni.</title>
        <authorList>
            <person name="Laugraud A."/>
            <person name="Young S.D."/>
            <person name="Hurst M.H."/>
        </authorList>
    </citation>
    <scope>NUCLEOTIDE SEQUENCE [LARGE SCALE GENOMIC DNA]</scope>
    <source>
        <strain evidence="3 4">MMsCG</strain>
    </source>
</reference>
<dbReference type="CDD" id="cd02511">
    <property type="entry name" value="Beta4Glucosyltransferase"/>
    <property type="match status" value="1"/>
</dbReference>
<dbReference type="AlphaFoldDB" id="A0A433ZYP0"/>
<evidence type="ECO:0000259" key="2">
    <source>
        <dbReference type="Pfam" id="PF00535"/>
    </source>
</evidence>
<dbReference type="Gene3D" id="3.90.550.10">
    <property type="entry name" value="Spore Coat Polysaccharide Biosynthesis Protein SpsA, Chain A"/>
    <property type="match status" value="1"/>
</dbReference>
<dbReference type="PANTHER" id="PTHR43630:SF2">
    <property type="entry name" value="GLYCOSYLTRANSFERASE"/>
    <property type="match status" value="1"/>
</dbReference>
<evidence type="ECO:0000313" key="4">
    <source>
        <dbReference type="Proteomes" id="UP000286908"/>
    </source>
</evidence>
<comment type="similarity">
    <text evidence="1">Belongs to the glycosyltransferase 2 family. WaaE/KdtX subfamily.</text>
</comment>
<proteinExistence type="inferred from homology"/>
<accession>A0A433ZYP0</accession>
<protein>
    <submittedName>
        <fullName evidence="3">Lipopolysaccharide biosynthesis protein</fullName>
    </submittedName>
</protein>
<dbReference type="SUPFAM" id="SSF53448">
    <property type="entry name" value="Nucleotide-diphospho-sugar transferases"/>
    <property type="match status" value="1"/>
</dbReference>
<organism evidence="3 4">
    <name type="scientific">Morganella morganii</name>
    <name type="common">Proteus morganii</name>
    <dbReference type="NCBI Taxonomy" id="582"/>
    <lineage>
        <taxon>Bacteria</taxon>
        <taxon>Pseudomonadati</taxon>
        <taxon>Pseudomonadota</taxon>
        <taxon>Gammaproteobacteria</taxon>
        <taxon>Enterobacterales</taxon>
        <taxon>Morganellaceae</taxon>
        <taxon>Morganella</taxon>
    </lineage>
</organism>